<evidence type="ECO:0000256" key="6">
    <source>
        <dbReference type="ARBA" id="ARBA00023002"/>
    </source>
</evidence>
<dbReference type="Gene3D" id="3.40.50.740">
    <property type="match status" value="1"/>
</dbReference>
<keyword evidence="4" id="KW-0479">Metal-binding</keyword>
<dbReference type="GO" id="GO:0009061">
    <property type="term" value="P:anaerobic respiration"/>
    <property type="evidence" value="ECO:0007669"/>
    <property type="project" value="TreeGrafter"/>
</dbReference>
<dbReference type="GO" id="GO:0009055">
    <property type="term" value="F:electron transfer activity"/>
    <property type="evidence" value="ECO:0007669"/>
    <property type="project" value="TreeGrafter"/>
</dbReference>
<feature type="domain" description="Molybdopterin oxidoreductase" evidence="8">
    <location>
        <begin position="84"/>
        <end position="548"/>
    </location>
</feature>
<dbReference type="GO" id="GO:0030151">
    <property type="term" value="F:molybdenum ion binding"/>
    <property type="evidence" value="ECO:0007669"/>
    <property type="project" value="TreeGrafter"/>
</dbReference>
<dbReference type="InterPro" id="IPR050612">
    <property type="entry name" value="Prok_Mopterin_Oxidored"/>
</dbReference>
<feature type="signal peptide" evidence="7">
    <location>
        <begin position="1"/>
        <end position="31"/>
    </location>
</feature>
<dbReference type="Proteomes" id="UP000238730">
    <property type="component" value="Unassembled WGS sequence"/>
</dbReference>
<dbReference type="PROSITE" id="PS51318">
    <property type="entry name" value="TAT"/>
    <property type="match status" value="1"/>
</dbReference>
<dbReference type="PANTHER" id="PTHR43742">
    <property type="entry name" value="TRIMETHYLAMINE-N-OXIDE REDUCTASE"/>
    <property type="match status" value="1"/>
</dbReference>
<proteinExistence type="inferred from homology"/>
<evidence type="ECO:0000256" key="2">
    <source>
        <dbReference type="ARBA" id="ARBA00010312"/>
    </source>
</evidence>
<name>A0A2S7VL35_PHOAN</name>
<dbReference type="InterPro" id="IPR006655">
    <property type="entry name" value="Mopterin_OxRdtase_prok_CS"/>
</dbReference>
<evidence type="ECO:0000256" key="4">
    <source>
        <dbReference type="ARBA" id="ARBA00022723"/>
    </source>
</evidence>
<dbReference type="Gene3D" id="2.40.40.20">
    <property type="match status" value="1"/>
</dbReference>
<dbReference type="Gene3D" id="3.90.55.10">
    <property type="entry name" value="Dimethylsulfoxide Reductase, domain 3"/>
    <property type="match status" value="1"/>
</dbReference>
<dbReference type="GO" id="GO:0030288">
    <property type="term" value="C:outer membrane-bounded periplasmic space"/>
    <property type="evidence" value="ECO:0007669"/>
    <property type="project" value="TreeGrafter"/>
</dbReference>
<gene>
    <name evidence="10" type="ORF">BTO08_20685</name>
</gene>
<reference evidence="10 11" key="1">
    <citation type="submission" date="2016-12" db="EMBL/GenBank/DDBJ databases">
        <title>Diversity of luminous bacteria.</title>
        <authorList>
            <person name="Yoshizawa S."/>
            <person name="Kogure K."/>
        </authorList>
    </citation>
    <scope>NUCLEOTIDE SEQUENCE [LARGE SCALE GENOMIC DNA]</scope>
    <source>
        <strain evidence="10 11">LC1-200</strain>
    </source>
</reference>
<organism evidence="10 11">
    <name type="scientific">Photobacterium angustum</name>
    <dbReference type="NCBI Taxonomy" id="661"/>
    <lineage>
        <taxon>Bacteria</taxon>
        <taxon>Pseudomonadati</taxon>
        <taxon>Pseudomonadota</taxon>
        <taxon>Gammaproteobacteria</taxon>
        <taxon>Vibrionales</taxon>
        <taxon>Vibrionaceae</taxon>
        <taxon>Photobacterium</taxon>
    </lineage>
</organism>
<dbReference type="AlphaFoldDB" id="A0A2S7VL35"/>
<comment type="caution">
    <text evidence="10">The sequence shown here is derived from an EMBL/GenBank/DDBJ whole genome shotgun (WGS) entry which is preliminary data.</text>
</comment>
<dbReference type="Pfam" id="PF00384">
    <property type="entry name" value="Molybdopterin"/>
    <property type="match status" value="1"/>
</dbReference>
<sequence>MVLSRRDFLKKTCSVSTKAALAMQLSPLAFASQADPNLRRVLTGSKFGTFEAELNGNSIKKISVDNIHSKMVYHAYKTINNPSRIKTPMVRKGYLSGDNSDRGSNEFVPISWEKAIDILYKEIDNAQSQHGPSSIFPLSHWGMFGQFGNCGTAMQRALNLHGKTMSSTGFYSFAAAESILPEIVGDIEVTSEQTTLNYVAEHTELLILWGCDPIKNLKIGFSVPDFSPYKYWQQIKQKIDQGKIEVISIDPVTTDTQNYLNAKNIAIKPHTDTALMLGLCYELLEQETYNKRFIEDYTDGHEEFFAYLLGEKDGVKKTAEWASEICGLPVTTIKSLAKKFTTKRTLLSSGWSAQRAEHGEHYCWSLVALASMIGEIGLPGGGFSFGYNANDAGAATSNGSRLGVMSATVKDASPKYDKPYTSTPYFPTSRMVDVINNPGKVVPFKGKDITYPDLKVFVVAGANPLSTHQDVNQLKQALNKLNFIATIDCQWTATCRFSDLVLPTTTVWERDELIPYGNATNRGVIGMKKLVEPMYESKDDFEIWRLFAAKFDREKQFTEGKTQIQWLKEFYDKAYTDNQNRGINMPVFEKFWTQDNAIFEYPGQNDFVRYADFKEDPDLDGLATDSGLIQLFSQKIANANLKDCPPYPSWMETSDWKDRSSGEFFHLISLHPTNRLHSQLCGVKELRDLVNANQHEPLWINPADAKEFNLVTGDIVETYNAKGKVLLGAIVSDKVSQGVLATQEGGWYSPDGDTCLYGNVNILTADRGASSWSQGPSAQTCLVKIKKYQGSTPNIDCFDGPKIVKA</sequence>
<dbReference type="EMBL" id="MSCJ01000003">
    <property type="protein sequence ID" value="PQJ62645.1"/>
    <property type="molecule type" value="Genomic_DNA"/>
</dbReference>
<feature type="chain" id="PRO_5015690570" evidence="7">
    <location>
        <begin position="32"/>
        <end position="806"/>
    </location>
</feature>
<dbReference type="InterPro" id="IPR006656">
    <property type="entry name" value="Mopterin_OxRdtase"/>
</dbReference>
<comment type="similarity">
    <text evidence="2">Belongs to the prokaryotic molybdopterin-containing oxidoreductase family.</text>
</comment>
<evidence type="ECO:0000256" key="5">
    <source>
        <dbReference type="ARBA" id="ARBA00022729"/>
    </source>
</evidence>
<evidence type="ECO:0000256" key="7">
    <source>
        <dbReference type="SAM" id="SignalP"/>
    </source>
</evidence>
<evidence type="ECO:0000259" key="9">
    <source>
        <dbReference type="Pfam" id="PF01568"/>
    </source>
</evidence>
<dbReference type="Pfam" id="PF01568">
    <property type="entry name" value="Molydop_binding"/>
    <property type="match status" value="1"/>
</dbReference>
<dbReference type="InterPro" id="IPR006657">
    <property type="entry name" value="MoPterin_dinucl-bd_dom"/>
</dbReference>
<dbReference type="InterPro" id="IPR009010">
    <property type="entry name" value="Asp_de-COase-like_dom_sf"/>
</dbReference>
<dbReference type="PROSITE" id="PS00490">
    <property type="entry name" value="MOLYBDOPTERIN_PROK_2"/>
    <property type="match status" value="1"/>
</dbReference>
<keyword evidence="3" id="KW-0500">Molybdenum</keyword>
<dbReference type="InterPro" id="IPR006311">
    <property type="entry name" value="TAT_signal"/>
</dbReference>
<evidence type="ECO:0000313" key="11">
    <source>
        <dbReference type="Proteomes" id="UP000238730"/>
    </source>
</evidence>
<protein>
    <submittedName>
        <fullName evidence="10">Trimethylamine-N-oxide reductase</fullName>
    </submittedName>
</protein>
<dbReference type="GO" id="GO:0043546">
    <property type="term" value="F:molybdopterin cofactor binding"/>
    <property type="evidence" value="ECO:0007669"/>
    <property type="project" value="InterPro"/>
</dbReference>
<evidence type="ECO:0000256" key="1">
    <source>
        <dbReference type="ARBA" id="ARBA00001942"/>
    </source>
</evidence>
<keyword evidence="6" id="KW-0560">Oxidoreductase</keyword>
<accession>A0A2S7VL35</accession>
<feature type="domain" description="Molybdopterin dinucleotide-binding" evidence="9">
    <location>
        <begin position="665"/>
        <end position="781"/>
    </location>
</feature>
<evidence type="ECO:0000313" key="10">
    <source>
        <dbReference type="EMBL" id="PQJ62645.1"/>
    </source>
</evidence>
<comment type="cofactor">
    <cofactor evidence="1">
        <name>Mo-bis(molybdopterin guanine dinucleotide)</name>
        <dbReference type="ChEBI" id="CHEBI:60539"/>
    </cofactor>
</comment>
<evidence type="ECO:0000256" key="3">
    <source>
        <dbReference type="ARBA" id="ARBA00022505"/>
    </source>
</evidence>
<keyword evidence="5 7" id="KW-0732">Signal</keyword>
<dbReference type="RefSeq" id="WP_105062434.1">
    <property type="nucleotide sequence ID" value="NZ_MSCJ01000003.1"/>
</dbReference>
<dbReference type="GO" id="GO:0016491">
    <property type="term" value="F:oxidoreductase activity"/>
    <property type="evidence" value="ECO:0007669"/>
    <property type="project" value="UniProtKB-KW"/>
</dbReference>
<dbReference type="SUPFAM" id="SSF53706">
    <property type="entry name" value="Formate dehydrogenase/DMSO reductase, domains 1-3"/>
    <property type="match status" value="1"/>
</dbReference>
<evidence type="ECO:0000259" key="8">
    <source>
        <dbReference type="Pfam" id="PF00384"/>
    </source>
</evidence>
<dbReference type="PANTHER" id="PTHR43742:SF4">
    <property type="entry name" value="TRIMETHYLAMINE-N-OXIDE REDUCTASE 1"/>
    <property type="match status" value="1"/>
</dbReference>
<dbReference type="SUPFAM" id="SSF50692">
    <property type="entry name" value="ADC-like"/>
    <property type="match status" value="1"/>
</dbReference>
<dbReference type="Gene3D" id="3.40.228.10">
    <property type="entry name" value="Dimethylsulfoxide Reductase, domain 2"/>
    <property type="match status" value="1"/>
</dbReference>
<dbReference type="OrthoDB" id="9759518at2"/>